<dbReference type="GO" id="GO:0006559">
    <property type="term" value="P:L-phenylalanine catabolic process"/>
    <property type="evidence" value="ECO:0007669"/>
    <property type="project" value="TreeGrafter"/>
</dbReference>
<dbReference type="SUPFAM" id="SSF52833">
    <property type="entry name" value="Thioredoxin-like"/>
    <property type="match status" value="1"/>
</dbReference>
<name>A0A1G9Z6I0_9HYPH</name>
<feature type="domain" description="GST C-terminal" evidence="2">
    <location>
        <begin position="82"/>
        <end position="207"/>
    </location>
</feature>
<dbReference type="GO" id="GO:0004364">
    <property type="term" value="F:glutathione transferase activity"/>
    <property type="evidence" value="ECO:0007669"/>
    <property type="project" value="TreeGrafter"/>
</dbReference>
<evidence type="ECO:0000259" key="2">
    <source>
        <dbReference type="PROSITE" id="PS50405"/>
    </source>
</evidence>
<dbReference type="GO" id="GO:0006749">
    <property type="term" value="P:glutathione metabolic process"/>
    <property type="evidence" value="ECO:0007669"/>
    <property type="project" value="TreeGrafter"/>
</dbReference>
<protein>
    <submittedName>
        <fullName evidence="3">Glutathione S-transferase</fullName>
    </submittedName>
</protein>
<accession>A0A1G9Z6I0</accession>
<organism evidence="3 4">
    <name type="scientific">Methylobacterium phyllostachyos</name>
    <dbReference type="NCBI Taxonomy" id="582672"/>
    <lineage>
        <taxon>Bacteria</taxon>
        <taxon>Pseudomonadati</taxon>
        <taxon>Pseudomonadota</taxon>
        <taxon>Alphaproteobacteria</taxon>
        <taxon>Hyphomicrobiales</taxon>
        <taxon>Methylobacteriaceae</taxon>
        <taxon>Methylobacterium</taxon>
    </lineage>
</organism>
<dbReference type="PANTHER" id="PTHR42673">
    <property type="entry name" value="MALEYLACETOACETATE ISOMERASE"/>
    <property type="match status" value="1"/>
</dbReference>
<dbReference type="SFLD" id="SFLDS00019">
    <property type="entry name" value="Glutathione_Transferase_(cytos"/>
    <property type="match status" value="1"/>
</dbReference>
<sequence>MIVYGTGYSPFVRKVLVSLIEKGVSYEHKPVMFHAPDADFQAASPFGKIPALEDDGFHLADSSAILWYLERKHPTPALVPTDPKALGRAVWFDKFGDTELFGKLIVPFVERVLKPNMMKQPTNEDAVSKALDKDLPPLFDYLEGEISGPYLTGDAFSIADISVATGFYNFQLAEARIDAGRWPKLAAYVADTLARPSFKIALDAKKG</sequence>
<dbReference type="GO" id="GO:0016034">
    <property type="term" value="F:maleylacetoacetate isomerase activity"/>
    <property type="evidence" value="ECO:0007669"/>
    <property type="project" value="TreeGrafter"/>
</dbReference>
<dbReference type="Gene3D" id="3.40.30.10">
    <property type="entry name" value="Glutaredoxin"/>
    <property type="match status" value="1"/>
</dbReference>
<dbReference type="PROSITE" id="PS50405">
    <property type="entry name" value="GST_CTER"/>
    <property type="match status" value="1"/>
</dbReference>
<keyword evidence="4" id="KW-1185">Reference proteome</keyword>
<dbReference type="PROSITE" id="PS50404">
    <property type="entry name" value="GST_NTER"/>
    <property type="match status" value="1"/>
</dbReference>
<dbReference type="Gene3D" id="1.20.1050.10">
    <property type="match status" value="1"/>
</dbReference>
<dbReference type="Proteomes" id="UP000198704">
    <property type="component" value="Unassembled WGS sequence"/>
</dbReference>
<dbReference type="SFLD" id="SFLDG00358">
    <property type="entry name" value="Main_(cytGST)"/>
    <property type="match status" value="1"/>
</dbReference>
<dbReference type="CDD" id="cd00570">
    <property type="entry name" value="GST_N_family"/>
    <property type="match status" value="1"/>
</dbReference>
<dbReference type="EMBL" id="FNHS01000006">
    <property type="protein sequence ID" value="SDN16860.1"/>
    <property type="molecule type" value="Genomic_DNA"/>
</dbReference>
<gene>
    <name evidence="3" type="ORF">SAMN05216360_106136</name>
</gene>
<proteinExistence type="predicted"/>
<keyword evidence="3" id="KW-0808">Transferase</keyword>
<dbReference type="InterPro" id="IPR010987">
    <property type="entry name" value="Glutathione-S-Trfase_C-like"/>
</dbReference>
<evidence type="ECO:0000259" key="1">
    <source>
        <dbReference type="PROSITE" id="PS50404"/>
    </source>
</evidence>
<dbReference type="PANTHER" id="PTHR42673:SF21">
    <property type="entry name" value="GLUTATHIONE S-TRANSFERASE YFCF"/>
    <property type="match status" value="1"/>
</dbReference>
<dbReference type="InterPro" id="IPR040079">
    <property type="entry name" value="Glutathione_S-Trfase"/>
</dbReference>
<dbReference type="Pfam" id="PF13410">
    <property type="entry name" value="GST_C_2"/>
    <property type="match status" value="1"/>
</dbReference>
<dbReference type="InterPro" id="IPR004045">
    <property type="entry name" value="Glutathione_S-Trfase_N"/>
</dbReference>
<dbReference type="RefSeq" id="WP_091715902.1">
    <property type="nucleotide sequence ID" value="NZ_FNHS01000006.1"/>
</dbReference>
<feature type="domain" description="GST N-terminal" evidence="1">
    <location>
        <begin position="1"/>
        <end position="77"/>
    </location>
</feature>
<dbReference type="STRING" id="582672.SAMN05216360_106136"/>
<reference evidence="4" key="1">
    <citation type="submission" date="2016-10" db="EMBL/GenBank/DDBJ databases">
        <authorList>
            <person name="Varghese N."/>
            <person name="Submissions S."/>
        </authorList>
    </citation>
    <scope>NUCLEOTIDE SEQUENCE [LARGE SCALE GENOMIC DNA]</scope>
    <source>
        <strain evidence="4">BL47</strain>
    </source>
</reference>
<dbReference type="OrthoDB" id="9782992at2"/>
<dbReference type="SUPFAM" id="SSF47616">
    <property type="entry name" value="GST C-terminal domain-like"/>
    <property type="match status" value="1"/>
</dbReference>
<dbReference type="InterPro" id="IPR036249">
    <property type="entry name" value="Thioredoxin-like_sf"/>
</dbReference>
<evidence type="ECO:0000313" key="3">
    <source>
        <dbReference type="EMBL" id="SDN16860.1"/>
    </source>
</evidence>
<evidence type="ECO:0000313" key="4">
    <source>
        <dbReference type="Proteomes" id="UP000198704"/>
    </source>
</evidence>
<dbReference type="Pfam" id="PF13417">
    <property type="entry name" value="GST_N_3"/>
    <property type="match status" value="1"/>
</dbReference>
<dbReference type="InterPro" id="IPR036282">
    <property type="entry name" value="Glutathione-S-Trfase_C_sf"/>
</dbReference>
<dbReference type="AlphaFoldDB" id="A0A1G9Z6I0"/>